<dbReference type="SMART" id="SM00387">
    <property type="entry name" value="HATPase_c"/>
    <property type="match status" value="1"/>
</dbReference>
<keyword evidence="6 11" id="KW-0418">Kinase</keyword>
<dbReference type="GO" id="GO:0007234">
    <property type="term" value="P:osmosensory signaling via phosphorelay pathway"/>
    <property type="evidence" value="ECO:0007669"/>
    <property type="project" value="TreeGrafter"/>
</dbReference>
<feature type="transmembrane region" description="Helical" evidence="9">
    <location>
        <begin position="9"/>
        <end position="30"/>
    </location>
</feature>
<dbReference type="InterPro" id="IPR005467">
    <property type="entry name" value="His_kinase_dom"/>
</dbReference>
<dbReference type="SMART" id="SM00388">
    <property type="entry name" value="HisKA"/>
    <property type="match status" value="1"/>
</dbReference>
<evidence type="ECO:0000256" key="5">
    <source>
        <dbReference type="ARBA" id="ARBA00022741"/>
    </source>
</evidence>
<accession>A0A6L5XG37</accession>
<evidence type="ECO:0000313" key="11">
    <source>
        <dbReference type="EMBL" id="MSS18467.1"/>
    </source>
</evidence>
<evidence type="ECO:0000256" key="7">
    <source>
        <dbReference type="ARBA" id="ARBA00022840"/>
    </source>
</evidence>
<reference evidence="11 12" key="1">
    <citation type="submission" date="2019-08" db="EMBL/GenBank/DDBJ databases">
        <title>In-depth cultivation of the pig gut microbiome towards novel bacterial diversity and tailored functional studies.</title>
        <authorList>
            <person name="Wylensek D."/>
            <person name="Hitch T.C.A."/>
            <person name="Clavel T."/>
        </authorList>
    </citation>
    <scope>NUCLEOTIDE SEQUENCE [LARGE SCALE GENOMIC DNA]</scope>
    <source>
        <strain evidence="11 12">Oil-RF-744-WCA-WT-10</strain>
    </source>
</reference>
<dbReference type="PANTHER" id="PTHR42878:SF7">
    <property type="entry name" value="SENSOR HISTIDINE KINASE GLRK"/>
    <property type="match status" value="1"/>
</dbReference>
<keyword evidence="5" id="KW-0547">Nucleotide-binding</keyword>
<dbReference type="PANTHER" id="PTHR42878">
    <property type="entry name" value="TWO-COMPONENT HISTIDINE KINASE"/>
    <property type="match status" value="1"/>
</dbReference>
<dbReference type="AlphaFoldDB" id="A0A6L5XG37"/>
<feature type="transmembrane region" description="Helical" evidence="9">
    <location>
        <begin position="157"/>
        <end position="178"/>
    </location>
</feature>
<evidence type="ECO:0000256" key="1">
    <source>
        <dbReference type="ARBA" id="ARBA00000085"/>
    </source>
</evidence>
<dbReference type="EMBL" id="VULT01000022">
    <property type="protein sequence ID" value="MSS18467.1"/>
    <property type="molecule type" value="Genomic_DNA"/>
</dbReference>
<evidence type="ECO:0000256" key="3">
    <source>
        <dbReference type="ARBA" id="ARBA00022553"/>
    </source>
</evidence>
<keyword evidence="9" id="KW-1133">Transmembrane helix</keyword>
<dbReference type="RefSeq" id="WP_154327664.1">
    <property type="nucleotide sequence ID" value="NZ_CP045696.1"/>
</dbReference>
<evidence type="ECO:0000313" key="12">
    <source>
        <dbReference type="Proteomes" id="UP000483362"/>
    </source>
</evidence>
<dbReference type="GO" id="GO:0005524">
    <property type="term" value="F:ATP binding"/>
    <property type="evidence" value="ECO:0007669"/>
    <property type="project" value="UniProtKB-KW"/>
</dbReference>
<dbReference type="InterPro" id="IPR003594">
    <property type="entry name" value="HATPase_dom"/>
</dbReference>
<evidence type="ECO:0000256" key="6">
    <source>
        <dbReference type="ARBA" id="ARBA00022777"/>
    </source>
</evidence>
<dbReference type="InterPro" id="IPR036097">
    <property type="entry name" value="HisK_dim/P_sf"/>
</dbReference>
<dbReference type="InterPro" id="IPR036890">
    <property type="entry name" value="HATPase_C_sf"/>
</dbReference>
<dbReference type="Gene3D" id="3.30.565.10">
    <property type="entry name" value="Histidine kinase-like ATPase, C-terminal domain"/>
    <property type="match status" value="1"/>
</dbReference>
<evidence type="ECO:0000259" key="10">
    <source>
        <dbReference type="PROSITE" id="PS50109"/>
    </source>
</evidence>
<gene>
    <name evidence="11" type="ORF">FYJ29_11980</name>
</gene>
<dbReference type="CDD" id="cd00082">
    <property type="entry name" value="HisKA"/>
    <property type="match status" value="1"/>
</dbReference>
<dbReference type="PROSITE" id="PS50109">
    <property type="entry name" value="HIS_KIN"/>
    <property type="match status" value="1"/>
</dbReference>
<evidence type="ECO:0000256" key="4">
    <source>
        <dbReference type="ARBA" id="ARBA00022679"/>
    </source>
</evidence>
<dbReference type="SUPFAM" id="SSF55874">
    <property type="entry name" value="ATPase domain of HSP90 chaperone/DNA topoisomerase II/histidine kinase"/>
    <property type="match status" value="1"/>
</dbReference>
<dbReference type="Pfam" id="PF00512">
    <property type="entry name" value="HisKA"/>
    <property type="match status" value="1"/>
</dbReference>
<dbReference type="EC" id="2.7.13.3" evidence="2"/>
<dbReference type="CDD" id="cd00075">
    <property type="entry name" value="HATPase"/>
    <property type="match status" value="1"/>
</dbReference>
<dbReference type="Gene3D" id="1.10.287.130">
    <property type="match status" value="1"/>
</dbReference>
<comment type="catalytic activity">
    <reaction evidence="1">
        <text>ATP + protein L-histidine = ADP + protein N-phospho-L-histidine.</text>
        <dbReference type="EC" id="2.7.13.3"/>
    </reaction>
</comment>
<keyword evidence="4" id="KW-0808">Transferase</keyword>
<dbReference type="GO" id="GO:0000155">
    <property type="term" value="F:phosphorelay sensor kinase activity"/>
    <property type="evidence" value="ECO:0007669"/>
    <property type="project" value="InterPro"/>
</dbReference>
<keyword evidence="9" id="KW-0472">Membrane</keyword>
<dbReference type="Pfam" id="PF02518">
    <property type="entry name" value="HATPase_c"/>
    <property type="match status" value="1"/>
</dbReference>
<comment type="caution">
    <text evidence="11">The sequence shown here is derived from an EMBL/GenBank/DDBJ whole genome shotgun (WGS) entry which is preliminary data.</text>
</comment>
<organism evidence="11 12">
    <name type="scientific">Sodaliphilus pleomorphus</name>
    <dbReference type="NCBI Taxonomy" id="2606626"/>
    <lineage>
        <taxon>Bacteria</taxon>
        <taxon>Pseudomonadati</taxon>
        <taxon>Bacteroidota</taxon>
        <taxon>Bacteroidia</taxon>
        <taxon>Bacteroidales</taxon>
        <taxon>Muribaculaceae</taxon>
        <taxon>Sodaliphilus</taxon>
    </lineage>
</organism>
<evidence type="ECO:0000256" key="8">
    <source>
        <dbReference type="ARBA" id="ARBA00023012"/>
    </source>
</evidence>
<sequence>MIKPSRKLSLIYSGISILMMTVVGVVVYIVTSGSIQDIYYDYLDDKAELLAIEHFEKNTIDTTSYANVVRRLQNTIPTSKELFINLTDTSKANVLLHRYLDSKEIASLYNPDIETVHFQYGKEVGSALLYQDQTAAYGVLVMSANPYGARVQKVVRVWIVMLTVASLLLLVLVNRLGVVKVMKRIDMRYQREKMFVNNASHEINNPLTAIQGECEIALMKERPREELVLAINKIATENERVIDVMRSLLQFTSQDTVDRDSLDRIDIEQFMRENFGCPGINITCESNFAVMMPYGLLKIAMRNIVSNAKKYSSHKPVEIKIGHNTVHVVDHGMGIDRSELKHIFEPFYRGARTRGIEGHGIGLSLAKQILDTYGARISIKSKPGQGSTFTVHFA</sequence>
<feature type="domain" description="Histidine kinase" evidence="10">
    <location>
        <begin position="198"/>
        <end position="394"/>
    </location>
</feature>
<dbReference type="GO" id="GO:0030295">
    <property type="term" value="F:protein kinase activator activity"/>
    <property type="evidence" value="ECO:0007669"/>
    <property type="project" value="TreeGrafter"/>
</dbReference>
<evidence type="ECO:0000256" key="9">
    <source>
        <dbReference type="SAM" id="Phobius"/>
    </source>
</evidence>
<keyword evidence="8" id="KW-0902">Two-component regulatory system</keyword>
<dbReference type="InterPro" id="IPR003661">
    <property type="entry name" value="HisK_dim/P_dom"/>
</dbReference>
<keyword evidence="12" id="KW-1185">Reference proteome</keyword>
<keyword evidence="7" id="KW-0067">ATP-binding</keyword>
<name>A0A6L5XG37_9BACT</name>
<evidence type="ECO:0000256" key="2">
    <source>
        <dbReference type="ARBA" id="ARBA00012438"/>
    </source>
</evidence>
<dbReference type="PRINTS" id="PR00344">
    <property type="entry name" value="BCTRLSENSOR"/>
</dbReference>
<keyword evidence="3" id="KW-0597">Phosphoprotein</keyword>
<dbReference type="Proteomes" id="UP000483362">
    <property type="component" value="Unassembled WGS sequence"/>
</dbReference>
<proteinExistence type="predicted"/>
<dbReference type="GO" id="GO:0000156">
    <property type="term" value="F:phosphorelay response regulator activity"/>
    <property type="evidence" value="ECO:0007669"/>
    <property type="project" value="TreeGrafter"/>
</dbReference>
<protein>
    <recommendedName>
        <fullName evidence="2">histidine kinase</fullName>
        <ecNumber evidence="2">2.7.13.3</ecNumber>
    </recommendedName>
</protein>
<dbReference type="InterPro" id="IPR050351">
    <property type="entry name" value="BphY/WalK/GraS-like"/>
</dbReference>
<keyword evidence="9" id="KW-0812">Transmembrane</keyword>
<dbReference type="SUPFAM" id="SSF47384">
    <property type="entry name" value="Homodimeric domain of signal transducing histidine kinase"/>
    <property type="match status" value="1"/>
</dbReference>
<dbReference type="InterPro" id="IPR004358">
    <property type="entry name" value="Sig_transdc_His_kin-like_C"/>
</dbReference>